<keyword evidence="3" id="KW-1185">Reference proteome</keyword>
<sequence length="77" mass="9242">MQETVELHRAYRRALDNEDGRRVLHDLEQRGCLARSTFSTDPGRTFYNEGRRSMVLHVRHMLDENNFKELMEKKRHG</sequence>
<dbReference type="InterPro" id="IPR057447">
    <property type="entry name" value="Bbp19-like_phage"/>
</dbReference>
<name>A0A6N6N184_9BACT</name>
<feature type="domain" description="Bbp19-like phage" evidence="1">
    <location>
        <begin position="11"/>
        <end position="72"/>
    </location>
</feature>
<dbReference type="AlphaFoldDB" id="A0A6N6N184"/>
<reference evidence="2 3" key="1">
    <citation type="journal article" date="2017" name="Int. J. Syst. Evol. Microbiol.">
        <title>Desulfovibrio senegalensis sp. nov., a mesophilic sulfate reducer isolated from marine sediment.</title>
        <authorList>
            <person name="Thioye A."/>
            <person name="Gam Z.B.A."/>
            <person name="Mbengue M."/>
            <person name="Cayol J.L."/>
            <person name="Joseph-Bartoli M."/>
            <person name="Toure-Kane C."/>
            <person name="Labat M."/>
        </authorList>
    </citation>
    <scope>NUCLEOTIDE SEQUENCE [LARGE SCALE GENOMIC DNA]</scope>
    <source>
        <strain evidence="2 3">DSM 101509</strain>
    </source>
</reference>
<evidence type="ECO:0000259" key="1">
    <source>
        <dbReference type="Pfam" id="PF25181"/>
    </source>
</evidence>
<evidence type="ECO:0000313" key="2">
    <source>
        <dbReference type="EMBL" id="KAB1441654.1"/>
    </source>
</evidence>
<gene>
    <name evidence="2" type="ORF">F8A88_08620</name>
</gene>
<organism evidence="2 3">
    <name type="scientific">Pseudodesulfovibrio senegalensis</name>
    <dbReference type="NCBI Taxonomy" id="1721087"/>
    <lineage>
        <taxon>Bacteria</taxon>
        <taxon>Pseudomonadati</taxon>
        <taxon>Thermodesulfobacteriota</taxon>
        <taxon>Desulfovibrionia</taxon>
        <taxon>Desulfovibrionales</taxon>
        <taxon>Desulfovibrionaceae</taxon>
    </lineage>
</organism>
<accession>A0A6N6N184</accession>
<dbReference type="OrthoDB" id="8479755at2"/>
<dbReference type="Pfam" id="PF25181">
    <property type="entry name" value="Phage_Bbp19"/>
    <property type="match status" value="1"/>
</dbReference>
<dbReference type="EMBL" id="WAIE01000003">
    <property type="protein sequence ID" value="KAB1441654.1"/>
    <property type="molecule type" value="Genomic_DNA"/>
</dbReference>
<dbReference type="RefSeq" id="WP_151150747.1">
    <property type="nucleotide sequence ID" value="NZ_WAIE01000003.1"/>
</dbReference>
<comment type="caution">
    <text evidence="2">The sequence shown here is derived from an EMBL/GenBank/DDBJ whole genome shotgun (WGS) entry which is preliminary data.</text>
</comment>
<dbReference type="Proteomes" id="UP000438699">
    <property type="component" value="Unassembled WGS sequence"/>
</dbReference>
<protein>
    <recommendedName>
        <fullName evidence="1">Bbp19-like phage domain-containing protein</fullName>
    </recommendedName>
</protein>
<proteinExistence type="predicted"/>
<evidence type="ECO:0000313" key="3">
    <source>
        <dbReference type="Proteomes" id="UP000438699"/>
    </source>
</evidence>